<dbReference type="PANTHER" id="PTHR43096:SF52">
    <property type="entry name" value="DNAJ HOMOLOG 1, MITOCHONDRIAL-RELATED"/>
    <property type="match status" value="1"/>
</dbReference>
<evidence type="ECO:0000259" key="12">
    <source>
        <dbReference type="PROSITE" id="PS50076"/>
    </source>
</evidence>
<feature type="region of interest" description="Disordered" evidence="11">
    <location>
        <begin position="19"/>
        <end position="60"/>
    </location>
</feature>
<dbReference type="InterPro" id="IPR008971">
    <property type="entry name" value="HSP40/DnaJ_pept-bd"/>
</dbReference>
<dbReference type="HAMAP" id="MF_01152">
    <property type="entry name" value="DnaJ"/>
    <property type="match status" value="1"/>
</dbReference>
<dbReference type="InterPro" id="IPR018253">
    <property type="entry name" value="DnaJ_domain_CS"/>
</dbReference>
<keyword evidence="3" id="KW-0677">Repeat</keyword>
<feature type="compositionally biased region" description="Low complexity" evidence="11">
    <location>
        <begin position="575"/>
        <end position="590"/>
    </location>
</feature>
<dbReference type="CDD" id="cd10747">
    <property type="entry name" value="DnaJ_C"/>
    <property type="match status" value="1"/>
</dbReference>
<dbReference type="InterPro" id="IPR012724">
    <property type="entry name" value="DnaJ"/>
</dbReference>
<dbReference type="PRINTS" id="PR00625">
    <property type="entry name" value="JDOMAIN"/>
</dbReference>
<dbReference type="FunFam" id="2.10.230.10:FF:000001">
    <property type="entry name" value="DnaJ subfamily A member 2"/>
    <property type="match status" value="1"/>
</dbReference>
<keyword evidence="8" id="KW-0143">Chaperone</keyword>
<feature type="region of interest" description="Disordered" evidence="11">
    <location>
        <begin position="73"/>
        <end position="96"/>
    </location>
</feature>
<reference evidence="14" key="2">
    <citation type="submission" date="2014-06" db="EMBL/GenBank/DDBJ databases">
        <authorList>
            <person name="Ju J."/>
            <person name="Zhang J."/>
        </authorList>
    </citation>
    <scope>NUCLEOTIDE SEQUENCE</scope>
    <source>
        <strain evidence="14">SscI8</strain>
    </source>
</reference>
<dbReference type="InterPro" id="IPR001305">
    <property type="entry name" value="HSP_DnaJ_Cys-rich_dom"/>
</dbReference>
<dbReference type="GO" id="GO:0051082">
    <property type="term" value="F:unfolded protein binding"/>
    <property type="evidence" value="ECO:0007669"/>
    <property type="project" value="InterPro"/>
</dbReference>
<evidence type="ECO:0000313" key="14">
    <source>
        <dbReference type="EMBL" id="CDU26116.1"/>
    </source>
</evidence>
<evidence type="ECO:0000313" key="16">
    <source>
        <dbReference type="Proteomes" id="UP000242770"/>
    </source>
</evidence>
<comment type="subcellular location">
    <subcellularLocation>
        <location evidence="1">Mitochondrion</location>
    </subcellularLocation>
</comment>
<evidence type="ECO:0000259" key="13">
    <source>
        <dbReference type="PROSITE" id="PS51188"/>
    </source>
</evidence>
<dbReference type="GO" id="GO:0005739">
    <property type="term" value="C:mitochondrion"/>
    <property type="evidence" value="ECO:0007669"/>
    <property type="project" value="UniProtKB-SubCell"/>
</dbReference>
<feature type="compositionally biased region" description="Polar residues" evidence="11">
    <location>
        <begin position="49"/>
        <end position="60"/>
    </location>
</feature>
<keyword evidence="14" id="KW-0346">Stress response</keyword>
<feature type="domain" description="J" evidence="12">
    <location>
        <begin position="104"/>
        <end position="168"/>
    </location>
</feature>
<dbReference type="Pfam" id="PF01556">
    <property type="entry name" value="DnaJ_C"/>
    <property type="match status" value="1"/>
</dbReference>
<evidence type="ECO:0000256" key="3">
    <source>
        <dbReference type="ARBA" id="ARBA00022737"/>
    </source>
</evidence>
<protein>
    <recommendedName>
        <fullName evidence="9">DnaJ homolog 1, mitochondrial</fullName>
    </recommendedName>
</protein>
<dbReference type="PANTHER" id="PTHR43096">
    <property type="entry name" value="DNAJ HOMOLOG 1, MITOCHONDRIAL-RELATED"/>
    <property type="match status" value="1"/>
</dbReference>
<dbReference type="SUPFAM" id="SSF57938">
    <property type="entry name" value="DnaJ/Hsp40 cysteine-rich domain"/>
    <property type="match status" value="1"/>
</dbReference>
<evidence type="ECO:0000256" key="1">
    <source>
        <dbReference type="ARBA" id="ARBA00004173"/>
    </source>
</evidence>
<dbReference type="SUPFAM" id="SSF49493">
    <property type="entry name" value="HSP40/DnaJ peptide-binding domain"/>
    <property type="match status" value="2"/>
</dbReference>
<reference evidence="16" key="3">
    <citation type="submission" date="2014-06" db="EMBL/GenBank/DDBJ databases">
        <authorList>
            <person name="Berkman P.J."/>
        </authorList>
    </citation>
    <scope>NUCLEOTIDE SEQUENCE [LARGE SCALE GENOMIC DNA]</scope>
</reference>
<dbReference type="FunFam" id="2.60.260.20:FF:000005">
    <property type="entry name" value="Chaperone protein dnaJ 1, mitochondrial"/>
    <property type="match status" value="1"/>
</dbReference>
<gene>
    <name evidence="15" type="primary">SSCI10490.1</name>
    <name evidence="14" type="ORF">SPSC_06283</name>
</gene>
<keyword evidence="7" id="KW-0496">Mitochondrion</keyword>
<dbReference type="GO" id="GO:0008270">
    <property type="term" value="F:zinc ion binding"/>
    <property type="evidence" value="ECO:0007669"/>
    <property type="project" value="UniProtKB-KW"/>
</dbReference>
<dbReference type="PROSITE" id="PS50076">
    <property type="entry name" value="DNAJ_2"/>
    <property type="match status" value="1"/>
</dbReference>
<dbReference type="Proteomes" id="UP000242770">
    <property type="component" value="Unassembled WGS sequence"/>
</dbReference>
<dbReference type="EMBL" id="CCFA01000550">
    <property type="protein sequence ID" value="CDW96225.1"/>
    <property type="molecule type" value="Genomic_DNA"/>
</dbReference>
<feature type="compositionally biased region" description="Polar residues" evidence="11">
    <location>
        <begin position="596"/>
        <end position="613"/>
    </location>
</feature>
<evidence type="ECO:0000256" key="11">
    <source>
        <dbReference type="SAM" id="MobiDB-lite"/>
    </source>
</evidence>
<name>A0A0F7S786_9BASI</name>
<dbReference type="Gene3D" id="1.10.287.110">
    <property type="entry name" value="DnaJ domain"/>
    <property type="match status" value="1"/>
</dbReference>
<organism evidence="15 16">
    <name type="scientific">Sporisorium scitamineum</name>
    <dbReference type="NCBI Taxonomy" id="49012"/>
    <lineage>
        <taxon>Eukaryota</taxon>
        <taxon>Fungi</taxon>
        <taxon>Dikarya</taxon>
        <taxon>Basidiomycota</taxon>
        <taxon>Ustilaginomycotina</taxon>
        <taxon>Ustilaginomycetes</taxon>
        <taxon>Ustilaginales</taxon>
        <taxon>Ustilaginaceae</taxon>
        <taxon>Sporisorium</taxon>
    </lineage>
</organism>
<dbReference type="InterPro" id="IPR001623">
    <property type="entry name" value="DnaJ_domain"/>
</dbReference>
<dbReference type="Pfam" id="PF00684">
    <property type="entry name" value="DnaJ_CXXCXGXG"/>
    <property type="match status" value="1"/>
</dbReference>
<dbReference type="EMBL" id="LK056692">
    <property type="protein sequence ID" value="CDU26116.1"/>
    <property type="molecule type" value="Genomic_DNA"/>
</dbReference>
<dbReference type="CDD" id="cd06257">
    <property type="entry name" value="DnaJ"/>
    <property type="match status" value="1"/>
</dbReference>
<dbReference type="FunFam" id="1.10.287.110:FF:000053">
    <property type="entry name" value="Putative Mitochondrial DnaJ chaperone"/>
    <property type="match status" value="1"/>
</dbReference>
<feature type="compositionally biased region" description="Low complexity" evidence="11">
    <location>
        <begin position="83"/>
        <end position="96"/>
    </location>
</feature>
<dbReference type="PROSITE" id="PS00636">
    <property type="entry name" value="DNAJ_1"/>
    <property type="match status" value="1"/>
</dbReference>
<keyword evidence="16" id="KW-1185">Reference proteome</keyword>
<dbReference type="Pfam" id="PF00226">
    <property type="entry name" value="DnaJ"/>
    <property type="match status" value="1"/>
</dbReference>
<feature type="zinc finger region" description="CR-type" evidence="10">
    <location>
        <begin position="259"/>
        <end position="340"/>
    </location>
</feature>
<dbReference type="CDD" id="cd10719">
    <property type="entry name" value="DnaJ_zf"/>
    <property type="match status" value="1"/>
</dbReference>
<proteinExistence type="inferred from homology"/>
<evidence type="ECO:0000256" key="7">
    <source>
        <dbReference type="ARBA" id="ARBA00023128"/>
    </source>
</evidence>
<feature type="compositionally biased region" description="Low complexity" evidence="11">
    <location>
        <begin position="19"/>
        <end position="37"/>
    </location>
</feature>
<dbReference type="GO" id="GO:0031072">
    <property type="term" value="F:heat shock protein binding"/>
    <property type="evidence" value="ECO:0007669"/>
    <property type="project" value="InterPro"/>
</dbReference>
<dbReference type="PROSITE" id="PS51188">
    <property type="entry name" value="ZF_CR"/>
    <property type="match status" value="1"/>
</dbReference>
<evidence type="ECO:0000256" key="4">
    <source>
        <dbReference type="ARBA" id="ARBA00022771"/>
    </source>
</evidence>
<dbReference type="GO" id="GO:0042026">
    <property type="term" value="P:protein refolding"/>
    <property type="evidence" value="ECO:0007669"/>
    <property type="project" value="TreeGrafter"/>
</dbReference>
<dbReference type="SUPFAM" id="SSF46565">
    <property type="entry name" value="Chaperone J-domain"/>
    <property type="match status" value="1"/>
</dbReference>
<dbReference type="Gene3D" id="2.60.260.20">
    <property type="entry name" value="Urease metallochaperone UreE, N-terminal domain"/>
    <property type="match status" value="2"/>
</dbReference>
<evidence type="ECO:0000256" key="6">
    <source>
        <dbReference type="ARBA" id="ARBA00022946"/>
    </source>
</evidence>
<evidence type="ECO:0000256" key="10">
    <source>
        <dbReference type="PROSITE-ProRule" id="PRU00546"/>
    </source>
</evidence>
<dbReference type="OrthoDB" id="10256793at2759"/>
<dbReference type="GO" id="GO:0009408">
    <property type="term" value="P:response to heat"/>
    <property type="evidence" value="ECO:0007669"/>
    <property type="project" value="InterPro"/>
</dbReference>
<dbReference type="STRING" id="49012.A0A0F7S786"/>
<evidence type="ECO:0000256" key="5">
    <source>
        <dbReference type="ARBA" id="ARBA00022833"/>
    </source>
</evidence>
<evidence type="ECO:0000313" key="15">
    <source>
        <dbReference type="EMBL" id="CDW96225.1"/>
    </source>
</evidence>
<keyword evidence="4 10" id="KW-0863">Zinc-finger</keyword>
<feature type="region of interest" description="Disordered" evidence="11">
    <location>
        <begin position="478"/>
        <end position="632"/>
    </location>
</feature>
<keyword evidence="6" id="KW-0809">Transit peptide</keyword>
<evidence type="ECO:0000256" key="8">
    <source>
        <dbReference type="ARBA" id="ARBA00023186"/>
    </source>
</evidence>
<feature type="compositionally biased region" description="Low complexity" evidence="11">
    <location>
        <begin position="485"/>
        <end position="559"/>
    </location>
</feature>
<dbReference type="InterPro" id="IPR036869">
    <property type="entry name" value="J_dom_sf"/>
</dbReference>
<sequence length="632" mass="65648">MPTPAARGAVGRLPPLCTPSSSSAVSAVAPRRSFVSRTSTSLPRAEASAATSSSQLPASSWTLVSWSRASTARPRSCSSCGHQISTSSQRSFSSSSIRSASAKDPYSVLGVKKDANTKDIKRAYYDLAKKYHPDTNKEKNSKERFVEIQNAYDLLSDEKKRAAYDQYGSTDGQPGFDPFGGAGSSPFGAGGFGGFQDFGGFSNASNAGSIFESLFGAFGGGGRPGQRGPGFGGAGFAGEARGEDLETTINLTFEEACKGTKRKVVINPIERCGTCTGSGLKPGAKKSTCATCNGTGTRTFVIQSGFQMATTCPSCGGVGSTVAPGDNCNTCDGIGRVRGRKEVEIDLPAGVDDGFRIRKDGFGDVPLSGAGTPGSLYVRINVAPSRIWRRQGSTLFYPATIPFHTAILGGKVRVPTLDGPVEVRVPAGTQVGEEMILPGRGVPSPTRRGQKGDLMVQFEVSMPRSLTKRQREILQQYADEVEGRSSSAPASSDSNSASFSSSSKPSKAAGASTASSPRDTSKSSQSASSATASSSKTPSTPSDHAQTASAKTSNKKASAGRFSIHPSSRSDDASDAAGSSSASKSAATDSGARHTAGNQTMSASGQDQQQQPTGEHHKGMLGRAWDWMTSRK</sequence>
<evidence type="ECO:0000256" key="9">
    <source>
        <dbReference type="ARBA" id="ARBA00072890"/>
    </source>
</evidence>
<feature type="domain" description="CR-type" evidence="13">
    <location>
        <begin position="259"/>
        <end position="340"/>
    </location>
</feature>
<keyword evidence="5 10" id="KW-0862">Zinc</keyword>
<dbReference type="InterPro" id="IPR002939">
    <property type="entry name" value="DnaJ_C"/>
</dbReference>
<dbReference type="SMART" id="SM00271">
    <property type="entry name" value="DnaJ"/>
    <property type="match status" value="1"/>
</dbReference>
<evidence type="ECO:0000256" key="2">
    <source>
        <dbReference type="ARBA" id="ARBA00022723"/>
    </source>
</evidence>
<keyword evidence="2 10" id="KW-0479">Metal-binding</keyword>
<dbReference type="InterPro" id="IPR036410">
    <property type="entry name" value="HSP_DnaJ_Cys-rich_dom_sf"/>
</dbReference>
<dbReference type="Gene3D" id="2.10.230.10">
    <property type="entry name" value="Heat shock protein DnaJ, cysteine-rich domain"/>
    <property type="match status" value="1"/>
</dbReference>
<dbReference type="GO" id="GO:0005524">
    <property type="term" value="F:ATP binding"/>
    <property type="evidence" value="ECO:0007669"/>
    <property type="project" value="InterPro"/>
</dbReference>
<accession>A0A0F7S786</accession>
<reference evidence="15" key="1">
    <citation type="submission" date="2014-06" db="EMBL/GenBank/DDBJ databases">
        <authorList>
            <person name="Berkman J.Paul."/>
        </authorList>
    </citation>
    <scope>NUCLEOTIDE SEQUENCE [LARGE SCALE GENOMIC DNA]</scope>
</reference>
<dbReference type="AlphaFoldDB" id="A0A0F7S786"/>